<evidence type="ECO:0000313" key="3">
    <source>
        <dbReference type="Proteomes" id="UP000648663"/>
    </source>
</evidence>
<protein>
    <submittedName>
        <fullName evidence="2">Uncharacterized protein</fullName>
    </submittedName>
</protein>
<proteinExistence type="predicted"/>
<feature type="transmembrane region" description="Helical" evidence="1">
    <location>
        <begin position="48"/>
        <end position="66"/>
    </location>
</feature>
<keyword evidence="1" id="KW-1133">Transmembrane helix</keyword>
<gene>
    <name evidence="2" type="ORF">GCM10011589_46850</name>
</gene>
<keyword evidence="1" id="KW-0472">Membrane</keyword>
<dbReference type="Proteomes" id="UP000648663">
    <property type="component" value="Unassembled WGS sequence"/>
</dbReference>
<feature type="transmembrane region" description="Helical" evidence="1">
    <location>
        <begin position="20"/>
        <end position="42"/>
    </location>
</feature>
<reference evidence="3" key="1">
    <citation type="journal article" date="2019" name="Int. J. Syst. Evol. Microbiol.">
        <title>The Global Catalogue of Microorganisms (GCM) 10K type strain sequencing project: providing services to taxonomists for standard genome sequencing and annotation.</title>
        <authorList>
            <consortium name="The Broad Institute Genomics Platform"/>
            <consortium name="The Broad Institute Genome Sequencing Center for Infectious Disease"/>
            <person name="Wu L."/>
            <person name="Ma J."/>
        </authorList>
    </citation>
    <scope>NUCLEOTIDE SEQUENCE [LARGE SCALE GENOMIC DNA]</scope>
    <source>
        <strain evidence="3">CGMCC 4.5581</strain>
    </source>
</reference>
<evidence type="ECO:0000313" key="2">
    <source>
        <dbReference type="EMBL" id="GGL85051.1"/>
    </source>
</evidence>
<accession>A0ABQ2GBJ0</accession>
<sequence>MQEENAQYGFRRNLLGVKPYALAVLAICLVADLVLIIGALPGGAPNRLLTGLVMAVHAAALLGWLAQVRPPWVREAADDYTTRLFAALDDPRL</sequence>
<evidence type="ECO:0000256" key="1">
    <source>
        <dbReference type="SAM" id="Phobius"/>
    </source>
</evidence>
<name>A0ABQ2GBJ0_9ACTN</name>
<dbReference type="EMBL" id="BMMI01000015">
    <property type="protein sequence ID" value="GGL85051.1"/>
    <property type="molecule type" value="Genomic_DNA"/>
</dbReference>
<keyword evidence="3" id="KW-1185">Reference proteome</keyword>
<organism evidence="2 3">
    <name type="scientific">Modestobacter marinus</name>
    <dbReference type="NCBI Taxonomy" id="477641"/>
    <lineage>
        <taxon>Bacteria</taxon>
        <taxon>Bacillati</taxon>
        <taxon>Actinomycetota</taxon>
        <taxon>Actinomycetes</taxon>
        <taxon>Geodermatophilales</taxon>
        <taxon>Geodermatophilaceae</taxon>
        <taxon>Modestobacter</taxon>
    </lineage>
</organism>
<comment type="caution">
    <text evidence="2">The sequence shown here is derived from an EMBL/GenBank/DDBJ whole genome shotgun (WGS) entry which is preliminary data.</text>
</comment>
<keyword evidence="1" id="KW-0812">Transmembrane</keyword>